<proteinExistence type="predicted"/>
<dbReference type="InterPro" id="IPR050951">
    <property type="entry name" value="Retrovirus_Pol_polyprotein"/>
</dbReference>
<dbReference type="EMBL" id="AVOT02004877">
    <property type="protein sequence ID" value="MBW0477633.1"/>
    <property type="molecule type" value="Genomic_DNA"/>
</dbReference>
<dbReference type="InterPro" id="IPR001584">
    <property type="entry name" value="Integrase_cat-core"/>
</dbReference>
<keyword evidence="4" id="KW-1185">Reference proteome</keyword>
<evidence type="ECO:0000313" key="3">
    <source>
        <dbReference type="EMBL" id="MBW0477633.1"/>
    </source>
</evidence>
<dbReference type="PANTHER" id="PTHR37984">
    <property type="entry name" value="PROTEIN CBG26694"/>
    <property type="match status" value="1"/>
</dbReference>
<dbReference type="InterPro" id="IPR036397">
    <property type="entry name" value="RNaseH_sf"/>
</dbReference>
<dbReference type="Gene3D" id="3.30.420.10">
    <property type="entry name" value="Ribonuclease H-like superfamily/Ribonuclease H"/>
    <property type="match status" value="1"/>
</dbReference>
<dbReference type="PROSITE" id="PS50994">
    <property type="entry name" value="INTEGRASE"/>
    <property type="match status" value="1"/>
</dbReference>
<evidence type="ECO:0000256" key="1">
    <source>
        <dbReference type="ARBA" id="ARBA00022884"/>
    </source>
</evidence>
<evidence type="ECO:0000313" key="4">
    <source>
        <dbReference type="Proteomes" id="UP000765509"/>
    </source>
</evidence>
<protein>
    <recommendedName>
        <fullName evidence="2">Integrase catalytic domain-containing protein</fullName>
    </recommendedName>
</protein>
<dbReference type="AlphaFoldDB" id="A0A9Q3C5Y4"/>
<dbReference type="PANTHER" id="PTHR37984:SF5">
    <property type="entry name" value="PROTEIN NYNRIN-LIKE"/>
    <property type="match status" value="1"/>
</dbReference>
<evidence type="ECO:0000259" key="2">
    <source>
        <dbReference type="PROSITE" id="PS50994"/>
    </source>
</evidence>
<dbReference type="OrthoDB" id="3227343at2759"/>
<sequence length="97" mass="11403">MDTALILWNGIIATCGVPKHIISDKDHKFTCKIPTNLYDMISTKLAFYTAYHPQADGLSERMMQTMEEIIRRFFLYDIDYKDNEVSTQYWVTLLPDF</sequence>
<keyword evidence="1" id="KW-0694">RNA-binding</keyword>
<organism evidence="3 4">
    <name type="scientific">Austropuccinia psidii MF-1</name>
    <dbReference type="NCBI Taxonomy" id="1389203"/>
    <lineage>
        <taxon>Eukaryota</taxon>
        <taxon>Fungi</taxon>
        <taxon>Dikarya</taxon>
        <taxon>Basidiomycota</taxon>
        <taxon>Pucciniomycotina</taxon>
        <taxon>Pucciniomycetes</taxon>
        <taxon>Pucciniales</taxon>
        <taxon>Sphaerophragmiaceae</taxon>
        <taxon>Austropuccinia</taxon>
    </lineage>
</organism>
<reference evidence="3" key="1">
    <citation type="submission" date="2021-03" db="EMBL/GenBank/DDBJ databases">
        <title>Draft genome sequence of rust myrtle Austropuccinia psidii MF-1, a brazilian biotype.</title>
        <authorList>
            <person name="Quecine M.C."/>
            <person name="Pachon D.M.R."/>
            <person name="Bonatelli M.L."/>
            <person name="Correr F.H."/>
            <person name="Franceschini L.M."/>
            <person name="Leite T.F."/>
            <person name="Margarido G.R.A."/>
            <person name="Almeida C.A."/>
            <person name="Ferrarezi J.A."/>
            <person name="Labate C.A."/>
        </authorList>
    </citation>
    <scope>NUCLEOTIDE SEQUENCE</scope>
    <source>
        <strain evidence="3">MF-1</strain>
    </source>
</reference>
<dbReference type="InterPro" id="IPR012337">
    <property type="entry name" value="RNaseH-like_sf"/>
</dbReference>
<dbReference type="Proteomes" id="UP000765509">
    <property type="component" value="Unassembled WGS sequence"/>
</dbReference>
<dbReference type="GO" id="GO:0003723">
    <property type="term" value="F:RNA binding"/>
    <property type="evidence" value="ECO:0007669"/>
    <property type="project" value="UniProtKB-KW"/>
</dbReference>
<feature type="domain" description="Integrase catalytic" evidence="2">
    <location>
        <begin position="1"/>
        <end position="97"/>
    </location>
</feature>
<dbReference type="GO" id="GO:0015074">
    <property type="term" value="P:DNA integration"/>
    <property type="evidence" value="ECO:0007669"/>
    <property type="project" value="InterPro"/>
</dbReference>
<gene>
    <name evidence="3" type="ORF">O181_017348</name>
</gene>
<dbReference type="GO" id="GO:0005634">
    <property type="term" value="C:nucleus"/>
    <property type="evidence" value="ECO:0007669"/>
    <property type="project" value="UniProtKB-ARBA"/>
</dbReference>
<dbReference type="SUPFAM" id="SSF53098">
    <property type="entry name" value="Ribonuclease H-like"/>
    <property type="match status" value="1"/>
</dbReference>
<name>A0A9Q3C5Y4_9BASI</name>
<accession>A0A9Q3C5Y4</accession>
<comment type="caution">
    <text evidence="3">The sequence shown here is derived from an EMBL/GenBank/DDBJ whole genome shotgun (WGS) entry which is preliminary data.</text>
</comment>